<organism evidence="1 2">
    <name type="scientific">Phytophthora sojae (strain P6497)</name>
    <name type="common">Soybean stem and root rot agent</name>
    <name type="synonym">Phytophthora megasperma f. sp. glycines</name>
    <dbReference type="NCBI Taxonomy" id="1094619"/>
    <lineage>
        <taxon>Eukaryota</taxon>
        <taxon>Sar</taxon>
        <taxon>Stramenopiles</taxon>
        <taxon>Oomycota</taxon>
        <taxon>Peronosporomycetes</taxon>
        <taxon>Peronosporales</taxon>
        <taxon>Peronosporaceae</taxon>
        <taxon>Phytophthora</taxon>
    </lineage>
</organism>
<evidence type="ECO:0000313" key="2">
    <source>
        <dbReference type="Proteomes" id="UP000002640"/>
    </source>
</evidence>
<dbReference type="KEGG" id="psoj:PHYSODRAFT_472871"/>
<dbReference type="EMBL" id="JH159151">
    <property type="protein sequence ID" value="EGZ29843.1"/>
    <property type="molecule type" value="Genomic_DNA"/>
</dbReference>
<dbReference type="GeneID" id="20654285"/>
<gene>
    <name evidence="1" type="ORF">PHYSODRAFT_472871</name>
</gene>
<accession>G4YN48</accession>
<dbReference type="InParanoid" id="G4YN48"/>
<dbReference type="RefSeq" id="XP_009517118.1">
    <property type="nucleotide sequence ID" value="XM_009518823.1"/>
</dbReference>
<dbReference type="Proteomes" id="UP000002640">
    <property type="component" value="Unassembled WGS sequence"/>
</dbReference>
<sequence length="180" mass="19348">MHVLYRSSWKRARCSCVVWSSVSTSTTFGSSSTSQPLSTRATFRSSCGVLNTYAKALLTLLISQAPLSKIHCAASFLSAFACRAPPLRNECGVKSPIAPDGSATRFKKRLTGPQEALLASSSWTLCDTSSGSWLRREPHGASCVARATANARRGQVRKSALSGTSVRPCSSAVFTRSRRR</sequence>
<evidence type="ECO:0000313" key="1">
    <source>
        <dbReference type="EMBL" id="EGZ29843.1"/>
    </source>
</evidence>
<reference evidence="1 2" key="1">
    <citation type="journal article" date="2006" name="Science">
        <title>Phytophthora genome sequences uncover evolutionary origins and mechanisms of pathogenesis.</title>
        <authorList>
            <person name="Tyler B.M."/>
            <person name="Tripathy S."/>
            <person name="Zhang X."/>
            <person name="Dehal P."/>
            <person name="Jiang R.H."/>
            <person name="Aerts A."/>
            <person name="Arredondo F.D."/>
            <person name="Baxter L."/>
            <person name="Bensasson D."/>
            <person name="Beynon J.L."/>
            <person name="Chapman J."/>
            <person name="Damasceno C.M."/>
            <person name="Dorrance A.E."/>
            <person name="Dou D."/>
            <person name="Dickerman A.W."/>
            <person name="Dubchak I.L."/>
            <person name="Garbelotto M."/>
            <person name="Gijzen M."/>
            <person name="Gordon S.G."/>
            <person name="Govers F."/>
            <person name="Grunwald N.J."/>
            <person name="Huang W."/>
            <person name="Ivors K.L."/>
            <person name="Jones R.W."/>
            <person name="Kamoun S."/>
            <person name="Krampis K."/>
            <person name="Lamour K.H."/>
            <person name="Lee M.K."/>
            <person name="McDonald W.H."/>
            <person name="Medina M."/>
            <person name="Meijer H.J."/>
            <person name="Nordberg E.K."/>
            <person name="Maclean D.J."/>
            <person name="Ospina-Giraldo M.D."/>
            <person name="Morris P.F."/>
            <person name="Phuntumart V."/>
            <person name="Putnam N.H."/>
            <person name="Rash S."/>
            <person name="Rose J.K."/>
            <person name="Sakihama Y."/>
            <person name="Salamov A.A."/>
            <person name="Savidor A."/>
            <person name="Scheuring C.F."/>
            <person name="Smith B.M."/>
            <person name="Sobral B.W."/>
            <person name="Terry A."/>
            <person name="Torto-Alalibo T.A."/>
            <person name="Win J."/>
            <person name="Xu Z."/>
            <person name="Zhang H."/>
            <person name="Grigoriev I.V."/>
            <person name="Rokhsar D.S."/>
            <person name="Boore J.L."/>
        </authorList>
    </citation>
    <scope>NUCLEOTIDE SEQUENCE [LARGE SCALE GENOMIC DNA]</scope>
    <source>
        <strain evidence="1 2">P6497</strain>
    </source>
</reference>
<protein>
    <submittedName>
        <fullName evidence="1">Uncharacterized protein</fullName>
    </submittedName>
</protein>
<name>G4YN48_PHYSP</name>
<dbReference type="AlphaFoldDB" id="G4YN48"/>
<keyword evidence="2" id="KW-1185">Reference proteome</keyword>
<proteinExistence type="predicted"/>